<dbReference type="GO" id="GO:0007030">
    <property type="term" value="P:Golgi organization"/>
    <property type="evidence" value="ECO:0007669"/>
    <property type="project" value="TreeGrafter"/>
</dbReference>
<evidence type="ECO:0000313" key="1">
    <source>
        <dbReference type="EMBL" id="CAF9925968.1"/>
    </source>
</evidence>
<gene>
    <name evidence="1" type="ORF">ALECFALPRED_003263</name>
</gene>
<accession>A0A8H3FK17</accession>
<dbReference type="Pfam" id="PF05742">
    <property type="entry name" value="TANGO2"/>
    <property type="match status" value="1"/>
</dbReference>
<evidence type="ECO:0000313" key="2">
    <source>
        <dbReference type="Proteomes" id="UP000664203"/>
    </source>
</evidence>
<evidence type="ECO:0008006" key="3">
    <source>
        <dbReference type="Google" id="ProtNLM"/>
    </source>
</evidence>
<name>A0A8H3FK17_9LECA</name>
<dbReference type="PANTHER" id="PTHR17985:SF8">
    <property type="entry name" value="TRANSPORT AND GOLGI ORGANIZATION PROTEIN 2 HOMOLOG"/>
    <property type="match status" value="1"/>
</dbReference>
<proteinExistence type="predicted"/>
<keyword evidence="2" id="KW-1185">Reference proteome</keyword>
<dbReference type="OrthoDB" id="191601at2759"/>
<dbReference type="GO" id="GO:0005794">
    <property type="term" value="C:Golgi apparatus"/>
    <property type="evidence" value="ECO:0007669"/>
    <property type="project" value="TreeGrafter"/>
</dbReference>
<dbReference type="Proteomes" id="UP000664203">
    <property type="component" value="Unassembled WGS sequence"/>
</dbReference>
<dbReference type="GO" id="GO:0009306">
    <property type="term" value="P:protein secretion"/>
    <property type="evidence" value="ECO:0007669"/>
    <property type="project" value="TreeGrafter"/>
</dbReference>
<protein>
    <recommendedName>
        <fullName evidence="3">DUF833-domain-containing protein</fullName>
    </recommendedName>
</protein>
<organism evidence="1 2">
    <name type="scientific">Alectoria fallacina</name>
    <dbReference type="NCBI Taxonomy" id="1903189"/>
    <lineage>
        <taxon>Eukaryota</taxon>
        <taxon>Fungi</taxon>
        <taxon>Dikarya</taxon>
        <taxon>Ascomycota</taxon>
        <taxon>Pezizomycotina</taxon>
        <taxon>Lecanoromycetes</taxon>
        <taxon>OSLEUM clade</taxon>
        <taxon>Lecanoromycetidae</taxon>
        <taxon>Lecanorales</taxon>
        <taxon>Lecanorineae</taxon>
        <taxon>Parmeliaceae</taxon>
        <taxon>Alectoria</taxon>
    </lineage>
</organism>
<comment type="caution">
    <text evidence="1">The sequence shown here is derived from an EMBL/GenBank/DDBJ whole genome shotgun (WGS) entry which is preliminary data.</text>
</comment>
<dbReference type="AlphaFoldDB" id="A0A8H3FK17"/>
<dbReference type="EMBL" id="CAJPDR010000209">
    <property type="protein sequence ID" value="CAF9925968.1"/>
    <property type="molecule type" value="Genomic_DNA"/>
</dbReference>
<dbReference type="InterPro" id="IPR008551">
    <property type="entry name" value="TANGO2"/>
</dbReference>
<reference evidence="1" key="1">
    <citation type="submission" date="2021-03" db="EMBL/GenBank/DDBJ databases">
        <authorList>
            <person name="Tagirdzhanova G."/>
        </authorList>
    </citation>
    <scope>NUCLEOTIDE SEQUENCE</scope>
</reference>
<sequence>MCIALFSTAHPEYALILINNRDEFLARPTAPANWWLSPNDNVLGGRDLQRKEQGTWLGITKQGRIAVLTNFREAGVIKPEARSRGAMVNAFLTQPPHSSNGTEEFVHDLVEDEGLKGVGGFILVCGKVGEPLAVISNRTPNVEDTTWIAKDKGETIGLSNAALGNRSWPKVIRGEALLSSAIKQNLSEQTSQVSFTEHLFRILGDDTLPRKPKDYSWDSSVQELRKSIFIPAIGGEGAERSRAEDLAAAKSDQHVNVENGIKAAETKHDLDGVYGTQKQTVVLVGRRGRVTFVERTLYDATSKATVASDRDRAFQFDIEGWKDP</sequence>
<dbReference type="PANTHER" id="PTHR17985">
    <property type="entry name" value="SER/THR-RICH PROTEIN T10 IN DGCR REGION"/>
    <property type="match status" value="1"/>
</dbReference>